<evidence type="ECO:0000313" key="2">
    <source>
        <dbReference type="EMBL" id="GJJ14480.1"/>
    </source>
</evidence>
<keyword evidence="3" id="KW-1185">Reference proteome</keyword>
<proteinExistence type="predicted"/>
<evidence type="ECO:0000313" key="3">
    <source>
        <dbReference type="Proteomes" id="UP001050691"/>
    </source>
</evidence>
<feature type="transmembrane region" description="Helical" evidence="1">
    <location>
        <begin position="28"/>
        <end position="47"/>
    </location>
</feature>
<feature type="transmembrane region" description="Helical" evidence="1">
    <location>
        <begin position="59"/>
        <end position="77"/>
    </location>
</feature>
<evidence type="ECO:0000256" key="1">
    <source>
        <dbReference type="SAM" id="Phobius"/>
    </source>
</evidence>
<sequence>MSLWYYFLVTSEKAKFEIFRNFSLCDQLGTSGQTIGIFAFIGVQGYFQLLGVIRNISIILSDVLAFIGIIYQVWGIWRLKQGLSLKSNEDLVSSLLRQDFRNVIFIATAAILAPLENVLSSLLICEFTLDLRRRNEKHSVTSPSALDLPAISFQNDPVQCVRTSLTRWHGAIVAGMGERIKLDNIDYDHDGQDLGEPDISCDVVSGVPTVH</sequence>
<accession>A0AAV5ANR9</accession>
<feature type="transmembrane region" description="Helical" evidence="1">
    <location>
        <begin position="103"/>
        <end position="129"/>
    </location>
</feature>
<dbReference type="EMBL" id="BPWL01000010">
    <property type="protein sequence ID" value="GJJ14480.1"/>
    <property type="molecule type" value="Genomic_DNA"/>
</dbReference>
<keyword evidence="1" id="KW-0472">Membrane</keyword>
<organism evidence="2 3">
    <name type="scientific">Clathrus columnatus</name>
    <dbReference type="NCBI Taxonomy" id="1419009"/>
    <lineage>
        <taxon>Eukaryota</taxon>
        <taxon>Fungi</taxon>
        <taxon>Dikarya</taxon>
        <taxon>Basidiomycota</taxon>
        <taxon>Agaricomycotina</taxon>
        <taxon>Agaricomycetes</taxon>
        <taxon>Phallomycetidae</taxon>
        <taxon>Phallales</taxon>
        <taxon>Clathraceae</taxon>
        <taxon>Clathrus</taxon>
    </lineage>
</organism>
<gene>
    <name evidence="2" type="ORF">Clacol_008744</name>
</gene>
<keyword evidence="1" id="KW-1133">Transmembrane helix</keyword>
<keyword evidence="1" id="KW-0812">Transmembrane</keyword>
<dbReference type="AlphaFoldDB" id="A0AAV5ANR9"/>
<reference evidence="2" key="1">
    <citation type="submission" date="2021-10" db="EMBL/GenBank/DDBJ databases">
        <title>De novo Genome Assembly of Clathrus columnatus (Basidiomycota, Fungi) Using Illumina and Nanopore Sequence Data.</title>
        <authorList>
            <person name="Ogiso-Tanaka E."/>
            <person name="Itagaki H."/>
            <person name="Hosoya T."/>
            <person name="Hosaka K."/>
        </authorList>
    </citation>
    <scope>NUCLEOTIDE SEQUENCE</scope>
    <source>
        <strain evidence="2">MO-923</strain>
    </source>
</reference>
<protein>
    <submittedName>
        <fullName evidence="2">Uncharacterized protein</fullName>
    </submittedName>
</protein>
<comment type="caution">
    <text evidence="2">The sequence shown here is derived from an EMBL/GenBank/DDBJ whole genome shotgun (WGS) entry which is preliminary data.</text>
</comment>
<name>A0AAV5ANR9_9AGAM</name>
<dbReference type="Proteomes" id="UP001050691">
    <property type="component" value="Unassembled WGS sequence"/>
</dbReference>